<dbReference type="EMBL" id="FQUA01000003">
    <property type="protein sequence ID" value="SHE53884.1"/>
    <property type="molecule type" value="Genomic_DNA"/>
</dbReference>
<dbReference type="InterPro" id="IPR058240">
    <property type="entry name" value="rSAM_sf"/>
</dbReference>
<dbReference type="SFLD" id="SFLDG01061">
    <property type="entry name" value="methylthiotransferase"/>
    <property type="match status" value="1"/>
</dbReference>
<dbReference type="GO" id="GO:0051539">
    <property type="term" value="F:4 iron, 4 sulfur cluster binding"/>
    <property type="evidence" value="ECO:0007669"/>
    <property type="project" value="UniProtKB-KW"/>
</dbReference>
<dbReference type="KEGG" id="cpro:CPRO_26620"/>
<keyword evidence="10" id="KW-0408">Iron</keyword>
<comment type="cofactor">
    <cofactor evidence="1">
        <name>[4Fe-4S] cluster</name>
        <dbReference type="ChEBI" id="CHEBI:49883"/>
    </cofactor>
</comment>
<protein>
    <recommendedName>
        <fullName evidence="15">Threonylcarbamoyladenosine tRNA methylthiotransferase MtaB</fullName>
        <ecNumber evidence="3">2.8.4.5</ecNumber>
    </recommendedName>
    <alternativeName>
        <fullName evidence="12">tRNA-t(6)A37 methylthiotransferase</fullName>
    </alternativeName>
</protein>
<dbReference type="SUPFAM" id="SSF102114">
    <property type="entry name" value="Radical SAM enzymes"/>
    <property type="match status" value="1"/>
</dbReference>
<evidence type="ECO:0000313" key="22">
    <source>
        <dbReference type="Proteomes" id="UP000184204"/>
    </source>
</evidence>
<dbReference type="Pfam" id="PF00919">
    <property type="entry name" value="UPF0004"/>
    <property type="match status" value="1"/>
</dbReference>
<evidence type="ECO:0000256" key="11">
    <source>
        <dbReference type="ARBA" id="ARBA00023014"/>
    </source>
</evidence>
<dbReference type="GO" id="GO:0046872">
    <property type="term" value="F:metal ion binding"/>
    <property type="evidence" value="ECO:0007669"/>
    <property type="project" value="UniProtKB-KW"/>
</dbReference>
<feature type="domain" description="MTTase N-terminal" evidence="17">
    <location>
        <begin position="2"/>
        <end position="114"/>
    </location>
</feature>
<evidence type="ECO:0000256" key="7">
    <source>
        <dbReference type="ARBA" id="ARBA00022691"/>
    </source>
</evidence>
<keyword evidence="11" id="KW-0411">Iron-sulfur</keyword>
<evidence type="ECO:0000256" key="5">
    <source>
        <dbReference type="ARBA" id="ARBA00022490"/>
    </source>
</evidence>
<accession>A0A0X8VC14</accession>
<reference evidence="20" key="4">
    <citation type="submission" date="2016-11" db="EMBL/GenBank/DDBJ databases">
        <authorList>
            <person name="Varghese N."/>
            <person name="Submissions S."/>
        </authorList>
    </citation>
    <scope>NUCLEOTIDE SEQUENCE</scope>
    <source>
        <strain evidence="20">DSM 1682</strain>
    </source>
</reference>
<dbReference type="FunFam" id="3.80.30.20:FF:000001">
    <property type="entry name" value="tRNA-2-methylthio-N(6)-dimethylallyladenosine synthase 2"/>
    <property type="match status" value="1"/>
</dbReference>
<keyword evidence="21" id="KW-1185">Reference proteome</keyword>
<keyword evidence="9" id="KW-0479">Metal-binding</keyword>
<dbReference type="PANTHER" id="PTHR11918:SF45">
    <property type="entry name" value="THREONYLCARBAMOYLADENOSINE TRNA METHYLTHIOTRANSFERASE"/>
    <property type="match status" value="1"/>
</dbReference>
<comment type="similarity">
    <text evidence="14">Belongs to the methylthiotransferase family. MtaB subfamily.</text>
</comment>
<dbReference type="SFLD" id="SFLDF00295">
    <property type="entry name" value="threonylcarbamoyladenosine_tRN"/>
    <property type="match status" value="1"/>
</dbReference>
<proteinExistence type="inferred from homology"/>
<dbReference type="GO" id="GO:0035598">
    <property type="term" value="F:tRNA (N(6)-L-threonylcarbamoyladenosine(37)-C(2))-methylthiotransferase activity"/>
    <property type="evidence" value="ECO:0007669"/>
    <property type="project" value="UniProtKB-EC"/>
</dbReference>
<feature type="domain" description="Radical SAM core" evidence="18">
    <location>
        <begin position="139"/>
        <end position="368"/>
    </location>
</feature>
<evidence type="ECO:0000256" key="14">
    <source>
        <dbReference type="ARBA" id="ARBA00061574"/>
    </source>
</evidence>
<keyword evidence="7" id="KW-0949">S-adenosyl-L-methionine</keyword>
<dbReference type="NCBIfam" id="TIGR01579">
    <property type="entry name" value="MiaB-like-C"/>
    <property type="match status" value="1"/>
</dbReference>
<dbReference type="SFLD" id="SFLDG01082">
    <property type="entry name" value="B12-binding_domain_containing"/>
    <property type="match status" value="1"/>
</dbReference>
<evidence type="ECO:0000256" key="10">
    <source>
        <dbReference type="ARBA" id="ARBA00023004"/>
    </source>
</evidence>
<evidence type="ECO:0000256" key="15">
    <source>
        <dbReference type="ARBA" id="ARBA00069898"/>
    </source>
</evidence>
<dbReference type="NCBIfam" id="TIGR00089">
    <property type="entry name" value="MiaB/RimO family radical SAM methylthiotransferase"/>
    <property type="match status" value="1"/>
</dbReference>
<dbReference type="InterPro" id="IPR007197">
    <property type="entry name" value="rSAM"/>
</dbReference>
<evidence type="ECO:0000259" key="16">
    <source>
        <dbReference type="PROSITE" id="PS50042"/>
    </source>
</evidence>
<dbReference type="Gene3D" id="3.80.30.20">
    <property type="entry name" value="tm_1862 like domain"/>
    <property type="match status" value="1"/>
</dbReference>
<evidence type="ECO:0000313" key="19">
    <source>
        <dbReference type="EMBL" id="AMJ42210.1"/>
    </source>
</evidence>
<name>A0A0X8VC14_ANAPI</name>
<dbReference type="SFLD" id="SFLDS00029">
    <property type="entry name" value="Radical_SAM"/>
    <property type="match status" value="1"/>
</dbReference>
<reference evidence="19 21" key="1">
    <citation type="journal article" date="2016" name="Genome Announc.">
        <title>Complete Genome Sequence of the Amino Acid-Fermenting Clostridium propionicum X2 (DSM 1682).</title>
        <authorList>
            <person name="Poehlein A."/>
            <person name="Schlien K."/>
            <person name="Chowdhury N.P."/>
            <person name="Gottschalk G."/>
            <person name="Buckel W."/>
            <person name="Daniel R."/>
        </authorList>
    </citation>
    <scope>NUCLEOTIDE SEQUENCE [LARGE SCALE GENOMIC DNA]</scope>
    <source>
        <strain evidence="19 21">X2</strain>
    </source>
</reference>
<evidence type="ECO:0000259" key="17">
    <source>
        <dbReference type="PROSITE" id="PS51449"/>
    </source>
</evidence>
<reference evidence="21" key="2">
    <citation type="submission" date="2016-01" db="EMBL/GenBank/DDBJ databases">
        <authorList>
            <person name="Poehlein A."/>
            <person name="Schlien K."/>
            <person name="Gottschalk G."/>
            <person name="Buckel W."/>
            <person name="Daniel R."/>
        </authorList>
    </citation>
    <scope>NUCLEOTIDE SEQUENCE [LARGE SCALE GENOMIC DNA]</scope>
    <source>
        <strain evidence="21">X2</strain>
    </source>
</reference>
<feature type="domain" description="Cyclic nucleotide-binding" evidence="16">
    <location>
        <begin position="361"/>
        <end position="432"/>
    </location>
</feature>
<dbReference type="InterPro" id="IPR006638">
    <property type="entry name" value="Elp3/MiaA/NifB-like_rSAM"/>
</dbReference>
<comment type="catalytic activity">
    <reaction evidence="13">
        <text>N(6)-L-threonylcarbamoyladenosine(37) in tRNA + (sulfur carrier)-SH + AH2 + 2 S-adenosyl-L-methionine = 2-methylsulfanyl-N(6)-L-threonylcarbamoyladenosine(37) in tRNA + (sulfur carrier)-H + 5'-deoxyadenosine + L-methionine + A + S-adenosyl-L-homocysteine + 2 H(+)</text>
        <dbReference type="Rhea" id="RHEA:37075"/>
        <dbReference type="Rhea" id="RHEA-COMP:10163"/>
        <dbReference type="Rhea" id="RHEA-COMP:11092"/>
        <dbReference type="Rhea" id="RHEA-COMP:14737"/>
        <dbReference type="Rhea" id="RHEA-COMP:14739"/>
        <dbReference type="ChEBI" id="CHEBI:13193"/>
        <dbReference type="ChEBI" id="CHEBI:15378"/>
        <dbReference type="ChEBI" id="CHEBI:17319"/>
        <dbReference type="ChEBI" id="CHEBI:17499"/>
        <dbReference type="ChEBI" id="CHEBI:29917"/>
        <dbReference type="ChEBI" id="CHEBI:57844"/>
        <dbReference type="ChEBI" id="CHEBI:57856"/>
        <dbReference type="ChEBI" id="CHEBI:59789"/>
        <dbReference type="ChEBI" id="CHEBI:64428"/>
        <dbReference type="ChEBI" id="CHEBI:74418"/>
        <dbReference type="ChEBI" id="CHEBI:74420"/>
        <dbReference type="EC" id="2.8.4.5"/>
    </reaction>
</comment>
<dbReference type="InterPro" id="IPR038135">
    <property type="entry name" value="Methylthiotransferase_N_sf"/>
</dbReference>
<evidence type="ECO:0000256" key="9">
    <source>
        <dbReference type="ARBA" id="ARBA00022723"/>
    </source>
</evidence>
<evidence type="ECO:0000256" key="3">
    <source>
        <dbReference type="ARBA" id="ARBA00013273"/>
    </source>
</evidence>
<dbReference type="InterPro" id="IPR006467">
    <property type="entry name" value="MiaB-like_bact"/>
</dbReference>
<dbReference type="PROSITE" id="PS50042">
    <property type="entry name" value="CNMP_BINDING_3"/>
    <property type="match status" value="1"/>
</dbReference>
<evidence type="ECO:0000256" key="12">
    <source>
        <dbReference type="ARBA" id="ARBA00031213"/>
    </source>
</evidence>
<dbReference type="Gene3D" id="3.40.50.12160">
    <property type="entry name" value="Methylthiotransferase, N-terminal domain"/>
    <property type="match status" value="1"/>
</dbReference>
<dbReference type="Proteomes" id="UP000184204">
    <property type="component" value="Unassembled WGS sequence"/>
</dbReference>
<gene>
    <name evidence="19" type="primary">mtaB</name>
    <name evidence="19" type="ORF">CPRO_26620</name>
    <name evidence="20" type="ORF">SAMN02745151_01027</name>
</gene>
<keyword evidence="5" id="KW-0963">Cytoplasm</keyword>
<dbReference type="OrthoDB" id="9805215at2"/>
<evidence type="ECO:0000256" key="13">
    <source>
        <dbReference type="ARBA" id="ARBA00051661"/>
    </source>
</evidence>
<dbReference type="AlphaFoldDB" id="A0A0X8VC14"/>
<dbReference type="InterPro" id="IPR000595">
    <property type="entry name" value="cNMP-bd_dom"/>
</dbReference>
<dbReference type="CDD" id="cd01335">
    <property type="entry name" value="Radical_SAM"/>
    <property type="match status" value="1"/>
</dbReference>
<dbReference type="PROSITE" id="PS51449">
    <property type="entry name" value="MTTASE_N"/>
    <property type="match status" value="1"/>
</dbReference>
<dbReference type="Pfam" id="PF04055">
    <property type="entry name" value="Radical_SAM"/>
    <property type="match status" value="1"/>
</dbReference>
<evidence type="ECO:0000256" key="8">
    <source>
        <dbReference type="ARBA" id="ARBA00022694"/>
    </source>
</evidence>
<dbReference type="InterPro" id="IPR005839">
    <property type="entry name" value="Methylthiotransferase"/>
</dbReference>
<dbReference type="InterPro" id="IPR034557">
    <property type="entry name" value="ThrcA_tRNA_MEthiotransferase"/>
</dbReference>
<evidence type="ECO:0000256" key="2">
    <source>
        <dbReference type="ARBA" id="ARBA00002399"/>
    </source>
</evidence>
<keyword evidence="8" id="KW-0819">tRNA processing</keyword>
<reference evidence="22" key="3">
    <citation type="submission" date="2016-11" db="EMBL/GenBank/DDBJ databases">
        <authorList>
            <person name="Jaros S."/>
            <person name="Januszkiewicz K."/>
            <person name="Wedrychowicz H."/>
        </authorList>
    </citation>
    <scope>NUCLEOTIDE SEQUENCE [LARGE SCALE GENOMIC DNA]</scope>
    <source>
        <strain evidence="22">DSM 1682</strain>
    </source>
</reference>
<evidence type="ECO:0000256" key="6">
    <source>
        <dbReference type="ARBA" id="ARBA00022679"/>
    </source>
</evidence>
<dbReference type="FunFam" id="3.40.50.12160:FF:000004">
    <property type="entry name" value="Threonylcarbamoyladenosine tRNA methylthiotransferase MtaB"/>
    <property type="match status" value="1"/>
</dbReference>
<dbReference type="SMART" id="SM00729">
    <property type="entry name" value="Elp3"/>
    <property type="match status" value="1"/>
</dbReference>
<keyword evidence="4" id="KW-0004">4Fe-4S</keyword>
<evidence type="ECO:0000256" key="1">
    <source>
        <dbReference type="ARBA" id="ARBA00001966"/>
    </source>
</evidence>
<dbReference type="InterPro" id="IPR020612">
    <property type="entry name" value="Methylthiotransferase_CS"/>
</dbReference>
<evidence type="ECO:0000256" key="4">
    <source>
        <dbReference type="ARBA" id="ARBA00022485"/>
    </source>
</evidence>
<dbReference type="EMBL" id="CP014223">
    <property type="protein sequence ID" value="AMJ42210.1"/>
    <property type="molecule type" value="Genomic_DNA"/>
</dbReference>
<dbReference type="InterPro" id="IPR023404">
    <property type="entry name" value="rSAM_horseshoe"/>
</dbReference>
<evidence type="ECO:0000313" key="21">
    <source>
        <dbReference type="Proteomes" id="UP000068026"/>
    </source>
</evidence>
<evidence type="ECO:0000259" key="18">
    <source>
        <dbReference type="PROSITE" id="PS51918"/>
    </source>
</evidence>
<dbReference type="PROSITE" id="PS51918">
    <property type="entry name" value="RADICAL_SAM"/>
    <property type="match status" value="1"/>
</dbReference>
<evidence type="ECO:0000313" key="20">
    <source>
        <dbReference type="EMBL" id="SHE53884.1"/>
    </source>
</evidence>
<dbReference type="PROSITE" id="PS01278">
    <property type="entry name" value="MTTASE_RADICAL"/>
    <property type="match status" value="1"/>
</dbReference>
<keyword evidence="6 19" id="KW-0808">Transferase</keyword>
<dbReference type="Proteomes" id="UP000068026">
    <property type="component" value="Chromosome"/>
</dbReference>
<sequence length="432" mass="48679">MKRAASYALGCKVNQYESEAIAELFAEKGYEIVGIDEAADVYVINTCTVTNFGDKKSRQLIRKVKRQNENAVVAVVGCYAQTAPEEIMSVEGVNLVIGTKDRGQIVEMVEQYQPQNGVENYVTDIMKERVFEPLSIQKLANRTRAYLKIQDGCSQYCSYCIIPYARGPIRSREPKDVVDEVARLAENGFQEIVLAGIHVASYGKDRTDTNLLGILRKVHEVEGIRRIRFSSIEPNVVTEEFAKTMAELPKVCHHFHLSLQSGCDRTLKEMNRKYDTQKYREAATLLRKYLPDVALTTDIIVGFPGETEEDFKASYAFAEEICFAKIHVFPYSPKNGTPAAERKDQLPSNIKTDRSHQLLALSDKMSGEFLSKYVDKTVEVLYERSVEAGIYEGHTSNYMKVLTNSDVDLSNRLVFTKIVQVQGENAFGEAIL</sequence>
<organism evidence="20 22">
    <name type="scientific">Anaerotignum propionicum DSM 1682</name>
    <dbReference type="NCBI Taxonomy" id="991789"/>
    <lineage>
        <taxon>Bacteria</taxon>
        <taxon>Bacillati</taxon>
        <taxon>Bacillota</taxon>
        <taxon>Clostridia</taxon>
        <taxon>Lachnospirales</taxon>
        <taxon>Anaerotignaceae</taxon>
        <taxon>Anaerotignum</taxon>
    </lineage>
</organism>
<dbReference type="EC" id="2.8.4.5" evidence="3"/>
<comment type="function">
    <text evidence="2">Catalyzes the methylthiolation of N6-threonylcarbamoyladenosine (t(6)A), leading to the formation of 2-methylthio-N6-threonylcarbamoyladenosine (ms(2)t(6)A) at position 37 in tRNAs that read codons beginning with adenine.</text>
</comment>
<dbReference type="RefSeq" id="WP_066052664.1">
    <property type="nucleotide sequence ID" value="NZ_CP014223.1"/>
</dbReference>
<dbReference type="InterPro" id="IPR013848">
    <property type="entry name" value="Methylthiotransferase_N"/>
</dbReference>
<dbReference type="PANTHER" id="PTHR11918">
    <property type="entry name" value="RADICAL SAM PROTEINS"/>
    <property type="match status" value="1"/>
</dbReference>